<comment type="caution">
    <text evidence="2">The sequence shown here is derived from an EMBL/GenBank/DDBJ whole genome shotgun (WGS) entry which is preliminary data.</text>
</comment>
<comment type="catalytic activity">
    <reaction evidence="1">
        <text>L-glutamyl-tRNA(Gln) + L-glutamine + ATP + H2O = L-glutaminyl-tRNA(Gln) + L-glutamate + ADP + phosphate + H(+)</text>
        <dbReference type="Rhea" id="RHEA:17521"/>
        <dbReference type="Rhea" id="RHEA-COMP:9681"/>
        <dbReference type="Rhea" id="RHEA-COMP:9684"/>
        <dbReference type="ChEBI" id="CHEBI:15377"/>
        <dbReference type="ChEBI" id="CHEBI:15378"/>
        <dbReference type="ChEBI" id="CHEBI:29985"/>
        <dbReference type="ChEBI" id="CHEBI:30616"/>
        <dbReference type="ChEBI" id="CHEBI:43474"/>
        <dbReference type="ChEBI" id="CHEBI:58359"/>
        <dbReference type="ChEBI" id="CHEBI:78520"/>
        <dbReference type="ChEBI" id="CHEBI:78521"/>
        <dbReference type="ChEBI" id="CHEBI:456216"/>
    </reaction>
</comment>
<keyword evidence="1" id="KW-0436">Ligase</keyword>
<protein>
    <recommendedName>
        <fullName evidence="1">Aspartyl/glutamyl-tRNA(Asn/Gln) amidotransferase subunit C</fullName>
        <shortName evidence="1">Asp/Glu-ADT subunit C</shortName>
        <ecNumber evidence="1">6.3.5.-</ecNumber>
    </recommendedName>
</protein>
<dbReference type="GO" id="GO:0050567">
    <property type="term" value="F:glutaminyl-tRNA synthase (glutamine-hydrolyzing) activity"/>
    <property type="evidence" value="ECO:0007669"/>
    <property type="project" value="UniProtKB-UniRule"/>
</dbReference>
<comment type="subunit">
    <text evidence="1">Heterotrimer of A, B and C subunits.</text>
</comment>
<evidence type="ECO:0000256" key="1">
    <source>
        <dbReference type="HAMAP-Rule" id="MF_00122"/>
    </source>
</evidence>
<dbReference type="AlphaFoldDB" id="A0A7C4TJQ2"/>
<dbReference type="InterPro" id="IPR036113">
    <property type="entry name" value="Asp/Glu-ADT_sf_sub_c"/>
</dbReference>
<dbReference type="Gene3D" id="1.10.20.60">
    <property type="entry name" value="Glu-tRNAGln amidotransferase C subunit, N-terminal domain"/>
    <property type="match status" value="1"/>
</dbReference>
<dbReference type="GO" id="GO:0016740">
    <property type="term" value="F:transferase activity"/>
    <property type="evidence" value="ECO:0007669"/>
    <property type="project" value="UniProtKB-KW"/>
</dbReference>
<keyword evidence="2" id="KW-0808">Transferase</keyword>
<dbReference type="Pfam" id="PF02686">
    <property type="entry name" value="GatC"/>
    <property type="match status" value="1"/>
</dbReference>
<keyword evidence="1" id="KW-0547">Nucleotide-binding</keyword>
<gene>
    <name evidence="1" type="primary">gatC</name>
    <name evidence="2" type="ORF">ENR63_02600</name>
</gene>
<dbReference type="HAMAP" id="MF_00122">
    <property type="entry name" value="GatC"/>
    <property type="match status" value="1"/>
</dbReference>
<dbReference type="EC" id="6.3.5.-" evidence="1"/>
<keyword evidence="1" id="KW-0067">ATP-binding</keyword>
<comment type="similarity">
    <text evidence="1">Belongs to the GatC family.</text>
</comment>
<accession>A0A7C4TJQ2</accession>
<name>A0A7C4TJQ2_UNCKA</name>
<dbReference type="GO" id="GO:0005524">
    <property type="term" value="F:ATP binding"/>
    <property type="evidence" value="ECO:0007669"/>
    <property type="project" value="UniProtKB-KW"/>
</dbReference>
<keyword evidence="1" id="KW-0648">Protein biosynthesis</keyword>
<comment type="function">
    <text evidence="1">Allows the formation of correctly charged Asn-tRNA(Asn) or Gln-tRNA(Gln) through the transamidation of misacylated Asp-tRNA(Asn) or Glu-tRNA(Gln) in organisms which lack either or both of asparaginyl-tRNA or glutaminyl-tRNA synthetases. The reaction takes place in the presence of glutamine and ATP through an activated phospho-Asp-tRNA(Asn) or phospho-Glu-tRNA(Gln).</text>
</comment>
<sequence length="103" mass="11718">MITQETVKKIAQLCNLNLNEDETKVFAEMFTSTLVYMDLLNELDTKGVEETYQVNGLTNVFQVSQEPSRSFELHESLSVEKALSNAADRVDDYFATKGVFDRN</sequence>
<reference evidence="2" key="1">
    <citation type="journal article" date="2020" name="mSystems">
        <title>Genome- and Community-Level Interaction Insights into Carbon Utilization and Element Cycling Functions of Hydrothermarchaeota in Hydrothermal Sediment.</title>
        <authorList>
            <person name="Zhou Z."/>
            <person name="Liu Y."/>
            <person name="Xu W."/>
            <person name="Pan J."/>
            <person name="Luo Z.H."/>
            <person name="Li M."/>
        </authorList>
    </citation>
    <scope>NUCLEOTIDE SEQUENCE [LARGE SCALE GENOMIC DNA]</scope>
    <source>
        <strain evidence="2">SpSt-417</strain>
    </source>
</reference>
<dbReference type="GO" id="GO:0006450">
    <property type="term" value="P:regulation of translational fidelity"/>
    <property type="evidence" value="ECO:0007669"/>
    <property type="project" value="InterPro"/>
</dbReference>
<dbReference type="GO" id="GO:0006412">
    <property type="term" value="P:translation"/>
    <property type="evidence" value="ECO:0007669"/>
    <property type="project" value="UniProtKB-UniRule"/>
</dbReference>
<dbReference type="SUPFAM" id="SSF141000">
    <property type="entry name" value="Glu-tRNAGln amidotransferase C subunit"/>
    <property type="match status" value="1"/>
</dbReference>
<proteinExistence type="inferred from homology"/>
<evidence type="ECO:0000313" key="2">
    <source>
        <dbReference type="EMBL" id="HGW29786.1"/>
    </source>
</evidence>
<organism evidence="2">
    <name type="scientific">candidate division WWE3 bacterium</name>
    <dbReference type="NCBI Taxonomy" id="2053526"/>
    <lineage>
        <taxon>Bacteria</taxon>
        <taxon>Katanobacteria</taxon>
    </lineage>
</organism>
<comment type="catalytic activity">
    <reaction evidence="1">
        <text>L-aspartyl-tRNA(Asn) + L-glutamine + ATP + H2O = L-asparaginyl-tRNA(Asn) + L-glutamate + ADP + phosphate + 2 H(+)</text>
        <dbReference type="Rhea" id="RHEA:14513"/>
        <dbReference type="Rhea" id="RHEA-COMP:9674"/>
        <dbReference type="Rhea" id="RHEA-COMP:9677"/>
        <dbReference type="ChEBI" id="CHEBI:15377"/>
        <dbReference type="ChEBI" id="CHEBI:15378"/>
        <dbReference type="ChEBI" id="CHEBI:29985"/>
        <dbReference type="ChEBI" id="CHEBI:30616"/>
        <dbReference type="ChEBI" id="CHEBI:43474"/>
        <dbReference type="ChEBI" id="CHEBI:58359"/>
        <dbReference type="ChEBI" id="CHEBI:78515"/>
        <dbReference type="ChEBI" id="CHEBI:78516"/>
        <dbReference type="ChEBI" id="CHEBI:456216"/>
    </reaction>
</comment>
<dbReference type="EMBL" id="DSRT01000138">
    <property type="protein sequence ID" value="HGW29786.1"/>
    <property type="molecule type" value="Genomic_DNA"/>
</dbReference>
<dbReference type="InterPro" id="IPR003837">
    <property type="entry name" value="GatC"/>
</dbReference>